<feature type="domain" description="Dihydroorotase catalytic" evidence="2">
    <location>
        <begin position="48"/>
        <end position="232"/>
    </location>
</feature>
<dbReference type="RefSeq" id="WP_395419608.1">
    <property type="nucleotide sequence ID" value="NZ_JBIPKE010000020.1"/>
</dbReference>
<dbReference type="InterPro" id="IPR024403">
    <property type="entry name" value="DHOase_cat"/>
</dbReference>
<dbReference type="Gene3D" id="3.20.20.140">
    <property type="entry name" value="Metal-dependent hydrolases"/>
    <property type="match status" value="1"/>
</dbReference>
<dbReference type="Proteomes" id="UP001610063">
    <property type="component" value="Unassembled WGS sequence"/>
</dbReference>
<dbReference type="SUPFAM" id="SSF51338">
    <property type="entry name" value="Composite domain of metallo-dependent hydrolases"/>
    <property type="match status" value="1"/>
</dbReference>
<dbReference type="CDD" id="cd01317">
    <property type="entry name" value="DHOase_IIa"/>
    <property type="match status" value="1"/>
</dbReference>
<gene>
    <name evidence="3" type="ORF">ACHKAR_21780</name>
</gene>
<proteinExistence type="predicted"/>
<reference evidence="3 4" key="1">
    <citation type="journal article" date="2013" name="Int. J. Syst. Evol. Microbiol.">
        <title>Marinoscillum luteum sp. nov., isolated from marine sediment.</title>
        <authorList>
            <person name="Cha I.T."/>
            <person name="Park S.J."/>
            <person name="Kim S.J."/>
            <person name="Kim J.G."/>
            <person name="Jung M.Y."/>
            <person name="Shin K.S."/>
            <person name="Kwon K.K."/>
            <person name="Yang S.H."/>
            <person name="Seo Y.S."/>
            <person name="Rhee S.K."/>
        </authorList>
    </citation>
    <scope>NUCLEOTIDE SEQUENCE [LARGE SCALE GENOMIC DNA]</scope>
    <source>
        <strain evidence="3 4">KCTC 23939</strain>
    </source>
</reference>
<keyword evidence="4" id="KW-1185">Reference proteome</keyword>
<dbReference type="InterPro" id="IPR004722">
    <property type="entry name" value="DHOase"/>
</dbReference>
<comment type="caution">
    <text evidence="3">The sequence shown here is derived from an EMBL/GenBank/DDBJ whole genome shotgun (WGS) entry which is preliminary data.</text>
</comment>
<dbReference type="PANTHER" id="PTHR43668:SF2">
    <property type="entry name" value="ALLANTOINASE"/>
    <property type="match status" value="1"/>
</dbReference>
<dbReference type="PANTHER" id="PTHR43668">
    <property type="entry name" value="ALLANTOINASE"/>
    <property type="match status" value="1"/>
</dbReference>
<dbReference type="Pfam" id="PF12890">
    <property type="entry name" value="DHOase"/>
    <property type="match status" value="1"/>
</dbReference>
<dbReference type="SUPFAM" id="SSF51556">
    <property type="entry name" value="Metallo-dependent hydrolases"/>
    <property type="match status" value="1"/>
</dbReference>
<evidence type="ECO:0000313" key="3">
    <source>
        <dbReference type="EMBL" id="MFH6986099.1"/>
    </source>
</evidence>
<dbReference type="EMBL" id="JBIPKE010000020">
    <property type="protein sequence ID" value="MFH6986099.1"/>
    <property type="molecule type" value="Genomic_DNA"/>
</dbReference>
<dbReference type="NCBIfam" id="TIGR00857">
    <property type="entry name" value="pyrC_multi"/>
    <property type="match status" value="1"/>
</dbReference>
<accession>A0ABW7NF03</accession>
<evidence type="ECO:0000259" key="2">
    <source>
        <dbReference type="Pfam" id="PF12890"/>
    </source>
</evidence>
<sequence length="418" mass="45774">MKTLLANARIMDVHSKYHGETLDILVEDGIISAVGKGLESKKVIDLEGKVVTPAFFDFFAHFNEPGLEHKENLTSGIKSALFGGFSDVCLIPNTHPVIDSKSDVGFIRGRSTAGVELHVIAAVSEGCLGENLTEILDLEDAGAVAFSDGLSPIWNTELLLKALQYVQKFDGLIINRPKDVHLSQFTHMHEGVMSTSLGLKGEPGISEEIAIKRDLDILKYAGGRLHFSHLSTARGVELIKAAKKKGLQVTADVAVHQLLYTEEDLIDYDSNLKSDPPFRSERDRKALIKGLKEGIIDAIISSHQPQDPESKELEFDLASPGLMSLPTVYSDLLALQDELPLEIAVQRLTSGPRAILGLPEVKVEEGSTAKLAVFDPYQVWEFSAKHNPSRSNNAPKYGQQLTGKCFGVYNQGTFFQNK</sequence>
<dbReference type="Gene3D" id="2.30.40.10">
    <property type="entry name" value="Urease, subunit C, domain 1"/>
    <property type="match status" value="1"/>
</dbReference>
<dbReference type="InterPro" id="IPR032466">
    <property type="entry name" value="Metal_Hydrolase"/>
</dbReference>
<protein>
    <submittedName>
        <fullName evidence="3">Dihydroorotase family protein</fullName>
    </submittedName>
</protein>
<name>A0ABW7NF03_9BACT</name>
<keyword evidence="1" id="KW-0665">Pyrimidine biosynthesis</keyword>
<organism evidence="3 4">
    <name type="scientific">Marinoscillum luteum</name>
    <dbReference type="NCBI Taxonomy" id="861051"/>
    <lineage>
        <taxon>Bacteria</taxon>
        <taxon>Pseudomonadati</taxon>
        <taxon>Bacteroidota</taxon>
        <taxon>Cytophagia</taxon>
        <taxon>Cytophagales</taxon>
        <taxon>Reichenbachiellaceae</taxon>
        <taxon>Marinoscillum</taxon>
    </lineage>
</organism>
<evidence type="ECO:0000256" key="1">
    <source>
        <dbReference type="ARBA" id="ARBA00022975"/>
    </source>
</evidence>
<dbReference type="InterPro" id="IPR011059">
    <property type="entry name" value="Metal-dep_hydrolase_composite"/>
</dbReference>
<evidence type="ECO:0000313" key="4">
    <source>
        <dbReference type="Proteomes" id="UP001610063"/>
    </source>
</evidence>
<dbReference type="InterPro" id="IPR050138">
    <property type="entry name" value="DHOase/Allantoinase_Hydrolase"/>
</dbReference>